<gene>
    <name evidence="1" type="ORF">C0Q70_17020</name>
</gene>
<evidence type="ECO:0000313" key="2">
    <source>
        <dbReference type="Proteomes" id="UP000245119"/>
    </source>
</evidence>
<keyword evidence="2" id="KW-1185">Reference proteome</keyword>
<reference evidence="1 2" key="1">
    <citation type="submission" date="2018-04" db="EMBL/GenBank/DDBJ databases">
        <title>The genome of golden apple snail Pomacea canaliculata provides insight into stress tolerance and invasive adaptation.</title>
        <authorList>
            <person name="Liu C."/>
            <person name="Liu B."/>
            <person name="Ren Y."/>
            <person name="Zhang Y."/>
            <person name="Wang H."/>
            <person name="Li S."/>
            <person name="Jiang F."/>
            <person name="Yin L."/>
            <person name="Zhang G."/>
            <person name="Qian W."/>
            <person name="Fan W."/>
        </authorList>
    </citation>
    <scope>NUCLEOTIDE SEQUENCE [LARGE SCALE GENOMIC DNA]</scope>
    <source>
        <strain evidence="1">SZHN2017</strain>
        <tissue evidence="1">Muscle</tissue>
    </source>
</reference>
<dbReference type="Proteomes" id="UP000245119">
    <property type="component" value="Linkage Group LG10"/>
</dbReference>
<dbReference type="AlphaFoldDB" id="A0A2T7NRF2"/>
<organism evidence="1 2">
    <name type="scientific">Pomacea canaliculata</name>
    <name type="common">Golden apple snail</name>
    <dbReference type="NCBI Taxonomy" id="400727"/>
    <lineage>
        <taxon>Eukaryota</taxon>
        <taxon>Metazoa</taxon>
        <taxon>Spiralia</taxon>
        <taxon>Lophotrochozoa</taxon>
        <taxon>Mollusca</taxon>
        <taxon>Gastropoda</taxon>
        <taxon>Caenogastropoda</taxon>
        <taxon>Architaenioglossa</taxon>
        <taxon>Ampullarioidea</taxon>
        <taxon>Ampullariidae</taxon>
        <taxon>Pomacea</taxon>
    </lineage>
</organism>
<dbReference type="EMBL" id="PZQS01000010">
    <property type="protein sequence ID" value="PVD23747.1"/>
    <property type="molecule type" value="Genomic_DNA"/>
</dbReference>
<accession>A0A2T7NRF2</accession>
<evidence type="ECO:0000313" key="1">
    <source>
        <dbReference type="EMBL" id="PVD23747.1"/>
    </source>
</evidence>
<sequence>MLLYKAERTAGEMIEGTLNNVNLQAFGCGRNSLNPEWTQIPTITLLERMGGCLFPDCDGRLPLRAELSAGSRSAHPTPRLMARRTVPTCQAH</sequence>
<protein>
    <submittedName>
        <fullName evidence="1">Uncharacterized protein</fullName>
    </submittedName>
</protein>
<proteinExistence type="predicted"/>
<name>A0A2T7NRF2_POMCA</name>
<comment type="caution">
    <text evidence="1">The sequence shown here is derived from an EMBL/GenBank/DDBJ whole genome shotgun (WGS) entry which is preliminary data.</text>
</comment>